<sequence length="130" mass="15036">MIQICIAMSEPSKSNFNIIIQKIIKKSLFTERQIEIILKKKRMLGDDFSLNITKGAYYRQVVQSRKKIEGLYYSIILLQGLDVISPDDSDVIFRLAEQVSRMYDNNDFMPENQEQITSVIDNAVKQIVSL</sequence>
<dbReference type="AlphaFoldDB" id="B3TB14"/>
<organism evidence="1">
    <name type="scientific">uncultured marine crenarchaeote HF4000_APKG8I13</name>
    <dbReference type="NCBI Taxonomy" id="455606"/>
    <lineage>
        <taxon>Archaea</taxon>
        <taxon>Nitrososphaerota</taxon>
        <taxon>Nitrososphaeria</taxon>
        <taxon>Nitrosopumilales</taxon>
        <taxon>environmental samples</taxon>
    </lineage>
</organism>
<accession>B3TB14</accession>
<reference evidence="1" key="1">
    <citation type="journal article" date="2008" name="ISME J.">
        <title>Genomic patterns of recombination, clonal divergence and environment in marine microbial populations.</title>
        <authorList>
            <person name="Konstantinidis K.T."/>
            <person name="Delong E.F."/>
        </authorList>
    </citation>
    <scope>NUCLEOTIDE SEQUENCE</scope>
</reference>
<proteinExistence type="predicted"/>
<evidence type="ECO:0000313" key="1">
    <source>
        <dbReference type="EMBL" id="ABZ09773.1"/>
    </source>
</evidence>
<dbReference type="EMBL" id="EU016657">
    <property type="protein sequence ID" value="ABZ09773.1"/>
    <property type="molecule type" value="Genomic_DNA"/>
</dbReference>
<name>B3TB14_9ARCH</name>
<gene>
    <name evidence="1" type="ORF">ALOHA_HF4000APKG8I13ctg1g43</name>
</gene>
<protein>
    <submittedName>
        <fullName evidence="1">Uncharacterized protein</fullName>
    </submittedName>
</protein>